<feature type="region of interest" description="Disordered" evidence="1">
    <location>
        <begin position="61"/>
        <end position="222"/>
    </location>
</feature>
<proteinExistence type="predicted"/>
<evidence type="ECO:0000313" key="3">
    <source>
        <dbReference type="Proteomes" id="UP001219518"/>
    </source>
</evidence>
<dbReference type="EMBL" id="JAHWGI010000279">
    <property type="protein sequence ID" value="KAK3911571.1"/>
    <property type="molecule type" value="Genomic_DNA"/>
</dbReference>
<sequence length="416" mass="46084">MTGMQLAGMAKQRKSKQDRTVRGTEGTDDLISGMLDKATAMAMQVGLEMAAEVGSQLDDNAGTSVNVDGDDNTETGVILIDNKNSKVDDTQNDNKTSKADDTQNDKAANKKPNERVSSSQRTTNDVDKLWDTGNSLDSENMEVELVAKPSESDPFEVDMSDDDENLLKGKNINQSPPMSLPNKEYSKIEVQQGTQPPKHQDQMQKSADFKTSNEEFELTGDEKKDSRTLMTIIKKMLTQQHDIAVEIKSVHQKLTKIFQHICSSRPSTSASTSTFVPSNFDDSDSENIPGHVCFGEGLYLDSKLPCKAFDITAGLFIFSSPVPCHVSEVLNDVNREKSFNALLQEEKKVLRAMKPDQMKEKLEEIRKLSDMHCVDLTESEVRAKLSHTLYEVRTLAAKKKEAAEGKPKKATENTPA</sequence>
<organism evidence="2 3">
    <name type="scientific">Frankliniella fusca</name>
    <dbReference type="NCBI Taxonomy" id="407009"/>
    <lineage>
        <taxon>Eukaryota</taxon>
        <taxon>Metazoa</taxon>
        <taxon>Ecdysozoa</taxon>
        <taxon>Arthropoda</taxon>
        <taxon>Hexapoda</taxon>
        <taxon>Insecta</taxon>
        <taxon>Pterygota</taxon>
        <taxon>Neoptera</taxon>
        <taxon>Paraneoptera</taxon>
        <taxon>Thysanoptera</taxon>
        <taxon>Terebrantia</taxon>
        <taxon>Thripoidea</taxon>
        <taxon>Thripidae</taxon>
        <taxon>Frankliniella</taxon>
    </lineage>
</organism>
<dbReference type="AlphaFoldDB" id="A0AAE1L9C2"/>
<evidence type="ECO:0000256" key="1">
    <source>
        <dbReference type="SAM" id="MobiDB-lite"/>
    </source>
</evidence>
<gene>
    <name evidence="2" type="ORF">KUF71_004479</name>
</gene>
<reference evidence="2" key="1">
    <citation type="submission" date="2021-07" db="EMBL/GenBank/DDBJ databases">
        <authorList>
            <person name="Catto M.A."/>
            <person name="Jacobson A."/>
            <person name="Kennedy G."/>
            <person name="Labadie P."/>
            <person name="Hunt B.G."/>
            <person name="Srinivasan R."/>
        </authorList>
    </citation>
    <scope>NUCLEOTIDE SEQUENCE</scope>
    <source>
        <strain evidence="2">PL_HMW_Pooled</strain>
        <tissue evidence="2">Head</tissue>
    </source>
</reference>
<feature type="compositionally biased region" description="Basic and acidic residues" evidence="1">
    <location>
        <begin position="198"/>
        <end position="213"/>
    </location>
</feature>
<feature type="region of interest" description="Disordered" evidence="1">
    <location>
        <begin position="1"/>
        <end position="29"/>
    </location>
</feature>
<dbReference type="Proteomes" id="UP001219518">
    <property type="component" value="Unassembled WGS sequence"/>
</dbReference>
<feature type="compositionally biased region" description="Acidic residues" evidence="1">
    <location>
        <begin position="153"/>
        <end position="164"/>
    </location>
</feature>
<name>A0AAE1L9C2_9NEOP</name>
<keyword evidence="3" id="KW-1185">Reference proteome</keyword>
<comment type="caution">
    <text evidence="2">The sequence shown here is derived from an EMBL/GenBank/DDBJ whole genome shotgun (WGS) entry which is preliminary data.</text>
</comment>
<protein>
    <submittedName>
        <fullName evidence="2">Alpha-agarase</fullName>
    </submittedName>
</protein>
<accession>A0AAE1L9C2</accession>
<reference evidence="2" key="2">
    <citation type="journal article" date="2023" name="BMC Genomics">
        <title>Pest status, molecular evolution, and epigenetic factors derived from the genome assembly of Frankliniella fusca, a thysanopteran phytovirus vector.</title>
        <authorList>
            <person name="Catto M.A."/>
            <person name="Labadie P.E."/>
            <person name="Jacobson A.L."/>
            <person name="Kennedy G.G."/>
            <person name="Srinivasan R."/>
            <person name="Hunt B.G."/>
        </authorList>
    </citation>
    <scope>NUCLEOTIDE SEQUENCE</scope>
    <source>
        <strain evidence="2">PL_HMW_Pooled</strain>
    </source>
</reference>
<evidence type="ECO:0000313" key="2">
    <source>
        <dbReference type="EMBL" id="KAK3911571.1"/>
    </source>
</evidence>
<feature type="compositionally biased region" description="Basic and acidic residues" evidence="1">
    <location>
        <begin position="95"/>
        <end position="114"/>
    </location>
</feature>